<dbReference type="VEuPathDB" id="TriTrypDB:TcG_01531"/>
<feature type="region of interest" description="Disordered" evidence="1">
    <location>
        <begin position="1"/>
        <end position="53"/>
    </location>
</feature>
<organism evidence="2 3">
    <name type="scientific">Trypanosoma cruzi</name>
    <dbReference type="NCBI Taxonomy" id="5693"/>
    <lineage>
        <taxon>Eukaryota</taxon>
        <taxon>Discoba</taxon>
        <taxon>Euglenozoa</taxon>
        <taxon>Kinetoplastea</taxon>
        <taxon>Metakinetoplastina</taxon>
        <taxon>Trypanosomatida</taxon>
        <taxon>Trypanosomatidae</taxon>
        <taxon>Trypanosoma</taxon>
        <taxon>Schizotrypanum</taxon>
    </lineage>
</organism>
<comment type="caution">
    <text evidence="2">The sequence shown here is derived from an EMBL/GenBank/DDBJ whole genome shotgun (WGS) entry which is preliminary data.</text>
</comment>
<dbReference type="VEuPathDB" id="TriTrypDB:TCDM_03005"/>
<feature type="compositionally biased region" description="Basic and acidic residues" evidence="1">
    <location>
        <begin position="1"/>
        <end position="18"/>
    </location>
</feature>
<dbReference type="VEuPathDB" id="TriTrypDB:TcCLB.508411.30"/>
<name>A0A2V2VT47_TRYCR</name>
<dbReference type="VEuPathDB" id="TriTrypDB:TcBrA4_0127770"/>
<dbReference type="VEuPathDB" id="TriTrypDB:C3747_47g99"/>
<evidence type="ECO:0000313" key="3">
    <source>
        <dbReference type="Proteomes" id="UP000246121"/>
    </source>
</evidence>
<protein>
    <submittedName>
        <fullName evidence="2">Uncharacterized protein</fullName>
    </submittedName>
</protein>
<feature type="region of interest" description="Disordered" evidence="1">
    <location>
        <begin position="330"/>
        <end position="355"/>
    </location>
</feature>
<evidence type="ECO:0000313" key="2">
    <source>
        <dbReference type="EMBL" id="PWU98986.1"/>
    </source>
</evidence>
<proteinExistence type="predicted"/>
<dbReference type="Proteomes" id="UP000246121">
    <property type="component" value="Unassembled WGS sequence"/>
</dbReference>
<dbReference type="VEuPathDB" id="TriTrypDB:C4B63_10g468"/>
<sequence length="483" mass="53168">MLRDKRGGESSRLAERTSEVVSVNERGLSRVKKIPHTDYAASSEHSGSASPRRERQLECTLAKFLIQKEGRQLLACFRRWFNFVLVRMMSDSSLLIRTSSKRGPAAAADLVEEAFSTVSAKPKCGEESLLHSSAVTLEKREDAALPAASSHIENDQQREDQRLNKTATGDGEREGPFMASRVKDFAHVVGSSSSSSVEMEMARTDVSWYVHRTVRPLHRGSGGGSGEGLRTSPWESDTSIEEMLSTLTPDLQERVRAVLSGEPERSRAFPKTSEALNTIRYPSLGPNLSPGGPRVLDTDGNHSISSSFPMAHVTRSGSGEVMQGIIDPQKGSSSSLSTHAGPIGRRPTGGDAKPGNQEVPILMDVEALNFPSPPAELSGMPPLRQEEPLGRLSGETAPVEVRDSPSYLRVRSRWRDIKKPLPRRSRPPRLRQKFAILSGKMGIRKRIPLRMGVFLVNLQCRGNDVESRREAPRGVRHGVRSWM</sequence>
<dbReference type="VEuPathDB" id="TriTrypDB:TCSYLVIO_010687"/>
<feature type="region of interest" description="Disordered" evidence="1">
    <location>
        <begin position="142"/>
        <end position="161"/>
    </location>
</feature>
<dbReference type="VEuPathDB" id="TriTrypDB:TcCL_NonESM02832"/>
<accession>A0A2V2VT47</accession>
<dbReference type="VEuPathDB" id="TriTrypDB:ECC02_005511"/>
<feature type="compositionally biased region" description="Basic and acidic residues" evidence="1">
    <location>
        <begin position="152"/>
        <end position="161"/>
    </location>
</feature>
<dbReference type="VEuPathDB" id="TriTrypDB:Tc_MARK_3038"/>
<dbReference type="AlphaFoldDB" id="A0A2V2VT47"/>
<gene>
    <name evidence="2" type="ORF">C4B63_10g468</name>
</gene>
<evidence type="ECO:0000256" key="1">
    <source>
        <dbReference type="SAM" id="MobiDB-lite"/>
    </source>
</evidence>
<reference evidence="2 3" key="1">
    <citation type="journal article" date="2018" name="Microb. Genom.">
        <title>Expanding an expanded genome: long-read sequencing of Trypanosoma cruzi.</title>
        <authorList>
            <person name="Berna L."/>
            <person name="Rodriguez M."/>
            <person name="Chiribao M.L."/>
            <person name="Parodi-Talice A."/>
            <person name="Pita S."/>
            <person name="Rijo G."/>
            <person name="Alvarez-Valin F."/>
            <person name="Robello C."/>
        </authorList>
    </citation>
    <scope>NUCLEOTIDE SEQUENCE [LARGE SCALE GENOMIC DNA]</scope>
    <source>
        <strain evidence="2 3">Dm28c</strain>
    </source>
</reference>
<dbReference type="VEuPathDB" id="TriTrypDB:TcCLB.510145.50"/>
<dbReference type="EMBL" id="PRFA01000010">
    <property type="protein sequence ID" value="PWU98986.1"/>
    <property type="molecule type" value="Genomic_DNA"/>
</dbReference>